<keyword evidence="7" id="KW-1185">Reference proteome</keyword>
<keyword evidence="3" id="KW-0378">Hydrolase</keyword>
<dbReference type="RefSeq" id="WP_083683653.1">
    <property type="nucleotide sequence ID" value="NZ_CP016076.1"/>
</dbReference>
<keyword evidence="1" id="KW-0540">Nuclease</keyword>
<dbReference type="SUPFAM" id="SSF88723">
    <property type="entry name" value="PIN domain-like"/>
    <property type="match status" value="1"/>
</dbReference>
<evidence type="ECO:0000256" key="3">
    <source>
        <dbReference type="ARBA" id="ARBA00022801"/>
    </source>
</evidence>
<dbReference type="GO" id="GO:0004518">
    <property type="term" value="F:nuclease activity"/>
    <property type="evidence" value="ECO:0007669"/>
    <property type="project" value="UniProtKB-KW"/>
</dbReference>
<evidence type="ECO:0000256" key="2">
    <source>
        <dbReference type="ARBA" id="ARBA00022723"/>
    </source>
</evidence>
<dbReference type="Proteomes" id="UP000185511">
    <property type="component" value="Chromosome"/>
</dbReference>
<accession>A0AAC9LJ09</accession>
<organism evidence="6 7">
    <name type="scientific">Actinoalloteichus fjordicus</name>
    <dbReference type="NCBI Taxonomy" id="1612552"/>
    <lineage>
        <taxon>Bacteria</taxon>
        <taxon>Bacillati</taxon>
        <taxon>Actinomycetota</taxon>
        <taxon>Actinomycetes</taxon>
        <taxon>Pseudonocardiales</taxon>
        <taxon>Pseudonocardiaceae</taxon>
        <taxon>Actinoalloteichus</taxon>
    </lineage>
</organism>
<dbReference type="Gene3D" id="3.40.50.1010">
    <property type="entry name" value="5'-nuclease"/>
    <property type="match status" value="1"/>
</dbReference>
<dbReference type="AlphaFoldDB" id="A0AAC9LJ09"/>
<proteinExistence type="predicted"/>
<dbReference type="Pfam" id="PF01850">
    <property type="entry name" value="PIN"/>
    <property type="match status" value="1"/>
</dbReference>
<dbReference type="GO" id="GO:0016787">
    <property type="term" value="F:hydrolase activity"/>
    <property type="evidence" value="ECO:0007669"/>
    <property type="project" value="UniProtKB-KW"/>
</dbReference>
<dbReference type="InterPro" id="IPR029060">
    <property type="entry name" value="PIN-like_dom_sf"/>
</dbReference>
<evidence type="ECO:0000313" key="6">
    <source>
        <dbReference type="EMBL" id="APU17219.1"/>
    </source>
</evidence>
<dbReference type="InterPro" id="IPR002716">
    <property type="entry name" value="PIN_dom"/>
</dbReference>
<dbReference type="KEGG" id="acad:UA74_26070"/>
<evidence type="ECO:0000256" key="1">
    <source>
        <dbReference type="ARBA" id="ARBA00022722"/>
    </source>
</evidence>
<keyword evidence="4" id="KW-0460">Magnesium</keyword>
<sequence length="76" mass="8645">MLNRLRLLGVDPAIDFHYAADLYRNVRRFGHTIRSMVDCLIASVAIRTEAILVHKDRDVDRIAAVAPDLRTESLLD</sequence>
<gene>
    <name evidence="6" type="ORF">UA74_26070</name>
</gene>
<evidence type="ECO:0000259" key="5">
    <source>
        <dbReference type="Pfam" id="PF01850"/>
    </source>
</evidence>
<dbReference type="EMBL" id="CP016076">
    <property type="protein sequence ID" value="APU17219.1"/>
    <property type="molecule type" value="Genomic_DNA"/>
</dbReference>
<keyword evidence="2" id="KW-0479">Metal-binding</keyword>
<dbReference type="GO" id="GO:0046872">
    <property type="term" value="F:metal ion binding"/>
    <property type="evidence" value="ECO:0007669"/>
    <property type="project" value="UniProtKB-KW"/>
</dbReference>
<evidence type="ECO:0000256" key="4">
    <source>
        <dbReference type="ARBA" id="ARBA00022842"/>
    </source>
</evidence>
<evidence type="ECO:0000313" key="7">
    <source>
        <dbReference type="Proteomes" id="UP000185511"/>
    </source>
</evidence>
<feature type="domain" description="PIN" evidence="5">
    <location>
        <begin position="16"/>
        <end position="63"/>
    </location>
</feature>
<name>A0AAC9LJ09_9PSEU</name>
<protein>
    <recommendedName>
        <fullName evidence="5">PIN domain-containing protein</fullName>
    </recommendedName>
</protein>
<reference evidence="7" key="1">
    <citation type="submission" date="2016-06" db="EMBL/GenBank/DDBJ databases">
        <title>Complete genome sequence of Actinoalloteichus fjordicus DSM 46855 (=ADI127-17), type strain of the new species Actinoalloteichus fjordicus.</title>
        <authorList>
            <person name="Ruckert C."/>
            <person name="Nouioui I."/>
            <person name="Willmese J."/>
            <person name="van Wezel G."/>
            <person name="Klenk H.-P."/>
            <person name="Kalinowski J."/>
            <person name="Zotchev S.B."/>
        </authorList>
    </citation>
    <scope>NUCLEOTIDE SEQUENCE [LARGE SCALE GENOMIC DNA]</scope>
    <source>
        <strain evidence="7">ADI127-7</strain>
    </source>
</reference>